<reference evidence="2" key="1">
    <citation type="submission" date="2017-02" db="EMBL/GenBank/DDBJ databases">
        <title>Comparative genomics and description of representatives of a novel lineage of planctomycetes thriving in anoxic sediments.</title>
        <authorList>
            <person name="Spring S."/>
            <person name="Bunk B."/>
            <person name="Sproer C."/>
        </authorList>
    </citation>
    <scope>NUCLEOTIDE SEQUENCE [LARGE SCALE GENOMIC DNA]</scope>
    <source>
        <strain evidence="2">SM-Chi-D1</strain>
    </source>
</reference>
<dbReference type="SUPFAM" id="SSF82784">
    <property type="entry name" value="OsmC-like"/>
    <property type="match status" value="1"/>
</dbReference>
<dbReference type="PANTHER" id="PTHR42830">
    <property type="entry name" value="OSMOTICALLY INDUCIBLE FAMILY PROTEIN"/>
    <property type="match status" value="1"/>
</dbReference>
<dbReference type="PANTHER" id="PTHR42830:SF2">
    <property type="entry name" value="OSMC_OHR FAMILY PROTEIN"/>
    <property type="match status" value="1"/>
</dbReference>
<dbReference type="RefSeq" id="WP_146683923.1">
    <property type="nucleotide sequence ID" value="NZ_CP019646.1"/>
</dbReference>
<dbReference type="InterPro" id="IPR015946">
    <property type="entry name" value="KH_dom-like_a/b"/>
</dbReference>
<evidence type="ECO:0000313" key="1">
    <source>
        <dbReference type="EMBL" id="AQQ71782.1"/>
    </source>
</evidence>
<dbReference type="STRING" id="1851148.SMSP2_02161"/>
<name>A0A1Q2MHP9_9BACT</name>
<dbReference type="EMBL" id="CP019646">
    <property type="protein sequence ID" value="AQQ71782.1"/>
    <property type="molecule type" value="Genomic_DNA"/>
</dbReference>
<dbReference type="InterPro" id="IPR003718">
    <property type="entry name" value="OsmC/Ohr_fam"/>
</dbReference>
<protein>
    <submittedName>
        <fullName evidence="1">Peroxiredoxin, subfamily</fullName>
    </submittedName>
</protein>
<dbReference type="InterPro" id="IPR036102">
    <property type="entry name" value="OsmC/Ohrsf"/>
</dbReference>
<dbReference type="Pfam" id="PF02566">
    <property type="entry name" value="OsmC"/>
    <property type="match status" value="1"/>
</dbReference>
<evidence type="ECO:0000313" key="2">
    <source>
        <dbReference type="Proteomes" id="UP000188181"/>
    </source>
</evidence>
<accession>A0A1Q2MHP9</accession>
<gene>
    <name evidence="1" type="ORF">SMSP2_02161</name>
</gene>
<dbReference type="Proteomes" id="UP000188181">
    <property type="component" value="Chromosome"/>
</dbReference>
<dbReference type="Gene3D" id="3.30.300.20">
    <property type="match status" value="1"/>
</dbReference>
<dbReference type="KEGG" id="pbas:SMSP2_02161"/>
<organism evidence="1 2">
    <name type="scientific">Limihaloglobus sulfuriphilus</name>
    <dbReference type="NCBI Taxonomy" id="1851148"/>
    <lineage>
        <taxon>Bacteria</taxon>
        <taxon>Pseudomonadati</taxon>
        <taxon>Planctomycetota</taxon>
        <taxon>Phycisphaerae</taxon>
        <taxon>Sedimentisphaerales</taxon>
        <taxon>Sedimentisphaeraceae</taxon>
        <taxon>Limihaloglobus</taxon>
    </lineage>
</organism>
<dbReference type="InterPro" id="IPR052707">
    <property type="entry name" value="OsmC_Ohr_Peroxiredoxin"/>
</dbReference>
<keyword evidence="2" id="KW-1185">Reference proteome</keyword>
<proteinExistence type="predicted"/>
<dbReference type="OrthoDB" id="9795405at2"/>
<dbReference type="AlphaFoldDB" id="A0A1Q2MHP9"/>
<sequence length="144" mass="15950">MELFKNTITKNAREKAMTSMSGIDSIAVGAPVEYGGSRDTLNPEELFVASINSCIMLVFFHFLDKFKIEILSYKSNAEGTVEKTKQGLRFTSVSVVAEVEALNSEFESKIRDAANLAEKYCLVSNSVSCPVEYSVSLTFPRQSR</sequence>